<protein>
    <recommendedName>
        <fullName evidence="4">Transmembrane protein</fullName>
    </recommendedName>
</protein>
<dbReference type="Proteomes" id="UP001566132">
    <property type="component" value="Unassembled WGS sequence"/>
</dbReference>
<feature type="chain" id="PRO_5044769027" description="Transmembrane protein" evidence="1">
    <location>
        <begin position="26"/>
        <end position="148"/>
    </location>
</feature>
<sequence>MRALFKNKFYVLLIFTAILTSTTIAIKQKSDPNIPRSNDEMFILFGKKSKKHHFNVKIFLKNMVLENYIILWMCVFFNTKYTVLFINVPPPPPPHSAIWDIFLNGTMDQVASQVEGLSKLHLGFVAHLKPGHPWHRKLYHQENYLKLF</sequence>
<keyword evidence="1" id="KW-0732">Signal</keyword>
<feature type="signal peptide" evidence="1">
    <location>
        <begin position="1"/>
        <end position="25"/>
    </location>
</feature>
<evidence type="ECO:0008006" key="4">
    <source>
        <dbReference type="Google" id="ProtNLM"/>
    </source>
</evidence>
<proteinExistence type="predicted"/>
<organism evidence="2 3">
    <name type="scientific">Hypothenemus hampei</name>
    <name type="common">Coffee berry borer</name>
    <dbReference type="NCBI Taxonomy" id="57062"/>
    <lineage>
        <taxon>Eukaryota</taxon>
        <taxon>Metazoa</taxon>
        <taxon>Ecdysozoa</taxon>
        <taxon>Arthropoda</taxon>
        <taxon>Hexapoda</taxon>
        <taxon>Insecta</taxon>
        <taxon>Pterygota</taxon>
        <taxon>Neoptera</taxon>
        <taxon>Endopterygota</taxon>
        <taxon>Coleoptera</taxon>
        <taxon>Polyphaga</taxon>
        <taxon>Cucujiformia</taxon>
        <taxon>Curculionidae</taxon>
        <taxon>Scolytinae</taxon>
        <taxon>Hypothenemus</taxon>
    </lineage>
</organism>
<evidence type="ECO:0000313" key="3">
    <source>
        <dbReference type="Proteomes" id="UP001566132"/>
    </source>
</evidence>
<dbReference type="AlphaFoldDB" id="A0ABD1EBV3"/>
<accession>A0ABD1EBV3</accession>
<reference evidence="2 3" key="1">
    <citation type="submission" date="2024-05" db="EMBL/GenBank/DDBJ databases">
        <title>Genetic variation in Jamaican populations of the coffee berry borer (Hypothenemus hampei).</title>
        <authorList>
            <person name="Errbii M."/>
            <person name="Myrie A."/>
        </authorList>
    </citation>
    <scope>NUCLEOTIDE SEQUENCE [LARGE SCALE GENOMIC DNA]</scope>
    <source>
        <strain evidence="2">JA-Hopewell-2020-01-JO</strain>
        <tissue evidence="2">Whole body</tissue>
    </source>
</reference>
<evidence type="ECO:0000256" key="1">
    <source>
        <dbReference type="SAM" id="SignalP"/>
    </source>
</evidence>
<gene>
    <name evidence="2" type="ORF">ABEB36_012617</name>
</gene>
<name>A0ABD1EBV3_HYPHA</name>
<keyword evidence="3" id="KW-1185">Reference proteome</keyword>
<evidence type="ECO:0000313" key="2">
    <source>
        <dbReference type="EMBL" id="KAL1492128.1"/>
    </source>
</evidence>
<comment type="caution">
    <text evidence="2">The sequence shown here is derived from an EMBL/GenBank/DDBJ whole genome shotgun (WGS) entry which is preliminary data.</text>
</comment>
<dbReference type="EMBL" id="JBDJPC010000009">
    <property type="protein sequence ID" value="KAL1492128.1"/>
    <property type="molecule type" value="Genomic_DNA"/>
</dbReference>